<gene>
    <name evidence="3" type="ORF">HHI36_022787</name>
</gene>
<accession>A0ABD2PEK0</accession>
<dbReference type="Proteomes" id="UP001516400">
    <property type="component" value="Unassembled WGS sequence"/>
</dbReference>
<evidence type="ECO:0000256" key="1">
    <source>
        <dbReference type="ARBA" id="ARBA00005350"/>
    </source>
</evidence>
<evidence type="ECO:0000313" key="4">
    <source>
        <dbReference type="Proteomes" id="UP001516400"/>
    </source>
</evidence>
<dbReference type="Pfam" id="PF03803">
    <property type="entry name" value="Scramblase"/>
    <property type="match status" value="1"/>
</dbReference>
<dbReference type="InterPro" id="IPR005552">
    <property type="entry name" value="Scramblase"/>
</dbReference>
<comment type="cofactor">
    <cofactor evidence="2">
        <name>Ca(2+)</name>
        <dbReference type="ChEBI" id="CHEBI:29108"/>
    </cofactor>
</comment>
<reference evidence="3 4" key="1">
    <citation type="journal article" date="2021" name="BMC Biol.">
        <title>Horizontally acquired antibacterial genes associated with adaptive radiation of ladybird beetles.</title>
        <authorList>
            <person name="Li H.S."/>
            <person name="Tang X.F."/>
            <person name="Huang Y.H."/>
            <person name="Xu Z.Y."/>
            <person name="Chen M.L."/>
            <person name="Du X.Y."/>
            <person name="Qiu B.Y."/>
            <person name="Chen P.T."/>
            <person name="Zhang W."/>
            <person name="Slipinski A."/>
            <person name="Escalona H.E."/>
            <person name="Waterhouse R.M."/>
            <person name="Zwick A."/>
            <person name="Pang H."/>
        </authorList>
    </citation>
    <scope>NUCLEOTIDE SEQUENCE [LARGE SCALE GENOMIC DNA]</scope>
    <source>
        <strain evidence="3">SYSU2018</strain>
    </source>
</reference>
<protein>
    <recommendedName>
        <fullName evidence="2">Phospholipid scramblase</fullName>
    </recommendedName>
</protein>
<evidence type="ECO:0000256" key="2">
    <source>
        <dbReference type="RuleBase" id="RU363116"/>
    </source>
</evidence>
<name>A0ABD2PEK0_9CUCU</name>
<organism evidence="3 4">
    <name type="scientific">Cryptolaemus montrouzieri</name>
    <dbReference type="NCBI Taxonomy" id="559131"/>
    <lineage>
        <taxon>Eukaryota</taxon>
        <taxon>Metazoa</taxon>
        <taxon>Ecdysozoa</taxon>
        <taxon>Arthropoda</taxon>
        <taxon>Hexapoda</taxon>
        <taxon>Insecta</taxon>
        <taxon>Pterygota</taxon>
        <taxon>Neoptera</taxon>
        <taxon>Endopterygota</taxon>
        <taxon>Coleoptera</taxon>
        <taxon>Polyphaga</taxon>
        <taxon>Cucujiformia</taxon>
        <taxon>Coccinelloidea</taxon>
        <taxon>Coccinellidae</taxon>
        <taxon>Scymninae</taxon>
        <taxon>Scymnini</taxon>
        <taxon>Cryptolaemus</taxon>
    </lineage>
</organism>
<dbReference type="PANTHER" id="PTHR23248:SF4">
    <property type="entry name" value="PHOSPHOLIPID SCRAMBLASE"/>
    <property type="match status" value="1"/>
</dbReference>
<proteinExistence type="inferred from homology"/>
<keyword evidence="2" id="KW-0564">Palmitate</keyword>
<sequence length="276" mass="31750">MENPEEIHIITFLEHSNDYSTISHQPLADRDEERRLRRSIPISTIDWQSTTSSHFIPLSGLDFLSDVENVIIQQCVELSDVISNIPSENRYTVKVPRGETIYYASENSDLYQRNLFGSSRAFQMHLHDPTQQLALTLKKNLACGTCWTCCCLQVIEVYSAMGEYIGSTQQKRHVTKPLFSVNDKFHNTVYKIKGPTKILCCSPEYFNFQIYASDGLTQIGSIVHQWDSVQVSYNTILQFPNRRIDNKLKSLLLGAAFLIEYMYFENARKVSCKCFC</sequence>
<comment type="similarity">
    <text evidence="1 2">Belongs to the phospholipid scramblase family.</text>
</comment>
<dbReference type="EMBL" id="JABFTP020000186">
    <property type="protein sequence ID" value="KAL3289350.1"/>
    <property type="molecule type" value="Genomic_DNA"/>
</dbReference>
<keyword evidence="4" id="KW-1185">Reference proteome</keyword>
<dbReference type="PANTHER" id="PTHR23248">
    <property type="entry name" value="PHOSPHOLIPID SCRAMBLASE-RELATED"/>
    <property type="match status" value="1"/>
</dbReference>
<comment type="caution">
    <text evidence="3">The sequence shown here is derived from an EMBL/GenBank/DDBJ whole genome shotgun (WGS) entry which is preliminary data.</text>
</comment>
<evidence type="ECO:0000313" key="3">
    <source>
        <dbReference type="EMBL" id="KAL3289350.1"/>
    </source>
</evidence>
<comment type="function">
    <text evidence="2">May mediate accelerated ATP-independent bidirectional transbilayer migration of phospholipids upon binding calcium ions that results in a loss of phospholipid asymmetry in the plasma membrane.</text>
</comment>
<keyword evidence="2" id="KW-0449">Lipoprotein</keyword>
<dbReference type="AlphaFoldDB" id="A0ABD2PEK0"/>
<keyword evidence="2" id="KW-0106">Calcium</keyword>